<gene>
    <name evidence="10" type="primary">ispF</name>
    <name evidence="14" type="ORF">GCM10020260_11100</name>
</gene>
<feature type="binding site" evidence="10">
    <location>
        <position position="311"/>
    </location>
    <ligand>
        <name>a divalent metal cation</name>
        <dbReference type="ChEBI" id="CHEBI:60240"/>
    </ligand>
</feature>
<dbReference type="InterPro" id="IPR036571">
    <property type="entry name" value="MECDP_synthase_sf"/>
</dbReference>
<reference evidence="15" key="1">
    <citation type="journal article" date="2019" name="Int. J. Syst. Evol. Microbiol.">
        <title>The Global Catalogue of Microorganisms (GCM) 10K type strain sequencing project: providing services to taxonomists for standard genome sequencing and annotation.</title>
        <authorList>
            <consortium name="The Broad Institute Genomics Platform"/>
            <consortium name="The Broad Institute Genome Sequencing Center for Infectious Disease"/>
            <person name="Wu L."/>
            <person name="Ma J."/>
        </authorList>
    </citation>
    <scope>NUCLEOTIDE SEQUENCE [LARGE SCALE GENOMIC DNA]</scope>
    <source>
        <strain evidence="15">JCM 11483</strain>
    </source>
</reference>
<evidence type="ECO:0000313" key="15">
    <source>
        <dbReference type="Proteomes" id="UP001501736"/>
    </source>
</evidence>
<dbReference type="Proteomes" id="UP001501736">
    <property type="component" value="Unassembled WGS sequence"/>
</dbReference>
<evidence type="ECO:0000313" key="14">
    <source>
        <dbReference type="EMBL" id="GAA3283013.1"/>
    </source>
</evidence>
<feature type="site" description="Transition state stabilizer" evidence="10">
    <location>
        <position position="439"/>
    </location>
</feature>
<dbReference type="HAMAP" id="MF_00107">
    <property type="entry name" value="IspF"/>
    <property type="match status" value="1"/>
</dbReference>
<evidence type="ECO:0000256" key="10">
    <source>
        <dbReference type="HAMAP-Rule" id="MF_00107"/>
    </source>
</evidence>
<dbReference type="Pfam" id="PF01128">
    <property type="entry name" value="IspD"/>
    <property type="match status" value="1"/>
</dbReference>
<accession>A0ABP6RB05</accession>
<dbReference type="SUPFAM" id="SSF53448">
    <property type="entry name" value="Nucleotide-diphospho-sugar transferases"/>
    <property type="match status" value="1"/>
</dbReference>
<dbReference type="RefSeq" id="WP_344719010.1">
    <property type="nucleotide sequence ID" value="NZ_BAAAYG010000003.1"/>
</dbReference>
<keyword evidence="15" id="KW-1185">Reference proteome</keyword>
<feature type="binding site" evidence="10">
    <location>
        <position position="309"/>
    </location>
    <ligand>
        <name>a divalent metal cation</name>
        <dbReference type="ChEBI" id="CHEBI:60240"/>
    </ligand>
</feature>
<dbReference type="PROSITE" id="PS01295">
    <property type="entry name" value="ISPD"/>
    <property type="match status" value="1"/>
</dbReference>
<evidence type="ECO:0000256" key="1">
    <source>
        <dbReference type="ARBA" id="ARBA00000200"/>
    </source>
</evidence>
<dbReference type="PROSITE" id="PS01350">
    <property type="entry name" value="ISPF"/>
    <property type="match status" value="1"/>
</dbReference>
<feature type="binding site" evidence="10">
    <location>
        <position position="445"/>
    </location>
    <ligand>
        <name>4-CDP-2-C-methyl-D-erythritol 2-phosphate</name>
        <dbReference type="ChEBI" id="CHEBI:57919"/>
    </ligand>
</feature>
<dbReference type="CDD" id="cd00554">
    <property type="entry name" value="MECDP_synthase"/>
    <property type="match status" value="1"/>
</dbReference>
<organism evidence="14 15">
    <name type="scientific">Nesterenkonia halobia</name>
    <dbReference type="NCBI Taxonomy" id="37922"/>
    <lineage>
        <taxon>Bacteria</taxon>
        <taxon>Bacillati</taxon>
        <taxon>Actinomycetota</taxon>
        <taxon>Actinomycetes</taxon>
        <taxon>Micrococcales</taxon>
        <taxon>Micrococcaceae</taxon>
        <taxon>Nesterenkonia</taxon>
    </lineage>
</organism>
<feature type="binding site" evidence="10">
    <location>
        <position position="448"/>
    </location>
    <ligand>
        <name>4-CDP-2-C-methyl-D-erythritol 2-phosphate</name>
        <dbReference type="ChEBI" id="CHEBI:57919"/>
    </ligand>
</feature>
<dbReference type="InterPro" id="IPR018294">
    <property type="entry name" value="ISPD_synthase_CS"/>
</dbReference>
<feature type="binding site" evidence="10">
    <location>
        <begin position="438"/>
        <end position="441"/>
    </location>
    <ligand>
        <name>4-CDP-2-C-methyl-D-erythritol 2-phosphate</name>
        <dbReference type="ChEBI" id="CHEBI:57919"/>
    </ligand>
</feature>
<feature type="binding site" evidence="10">
    <location>
        <position position="346"/>
    </location>
    <ligand>
        <name>a divalent metal cation</name>
        <dbReference type="ChEBI" id="CHEBI:60240"/>
    </ligand>
</feature>
<dbReference type="PANTHER" id="PTHR43181">
    <property type="entry name" value="2-C-METHYL-D-ERYTHRITOL 2,4-CYCLODIPHOSPHATE SYNTHASE, CHLOROPLASTIC"/>
    <property type="match status" value="1"/>
</dbReference>
<comment type="subunit">
    <text evidence="10">Homotrimer.</text>
</comment>
<keyword evidence="9" id="KW-0511">Multifunctional enzyme</keyword>
<keyword evidence="8 10" id="KW-0456">Lyase</keyword>
<keyword evidence="4" id="KW-0808">Transferase</keyword>
<dbReference type="PANTHER" id="PTHR43181:SF1">
    <property type="entry name" value="2-C-METHYL-D-ERYTHRITOL 2,4-CYCLODIPHOSPHATE SYNTHASE, CHLOROPLASTIC"/>
    <property type="match status" value="1"/>
</dbReference>
<comment type="catalytic activity">
    <reaction evidence="1 10 11">
        <text>4-CDP-2-C-methyl-D-erythritol 2-phosphate = 2-C-methyl-D-erythritol 2,4-cyclic diphosphate + CMP</text>
        <dbReference type="Rhea" id="RHEA:23864"/>
        <dbReference type="ChEBI" id="CHEBI:57919"/>
        <dbReference type="ChEBI" id="CHEBI:58483"/>
        <dbReference type="ChEBI" id="CHEBI:60377"/>
        <dbReference type="EC" id="4.6.1.12"/>
    </reaction>
</comment>
<dbReference type="EC" id="4.6.1.12" evidence="3 10"/>
<dbReference type="NCBIfam" id="TIGR00151">
    <property type="entry name" value="ispF"/>
    <property type="match status" value="1"/>
</dbReference>
<dbReference type="InterPro" id="IPR034683">
    <property type="entry name" value="IspD/TarI"/>
</dbReference>
<evidence type="ECO:0000256" key="5">
    <source>
        <dbReference type="ARBA" id="ARBA00022695"/>
    </source>
</evidence>
<evidence type="ECO:0000256" key="9">
    <source>
        <dbReference type="ARBA" id="ARBA00023268"/>
    </source>
</evidence>
<evidence type="ECO:0000256" key="6">
    <source>
        <dbReference type="ARBA" id="ARBA00022723"/>
    </source>
</evidence>
<dbReference type="Pfam" id="PF02542">
    <property type="entry name" value="YgbB"/>
    <property type="match status" value="1"/>
</dbReference>
<feature type="site" description="Transition state stabilizer" evidence="10">
    <location>
        <position position="338"/>
    </location>
</feature>
<keyword evidence="6 10" id="KW-0479">Metal-binding</keyword>
<protein>
    <recommendedName>
        <fullName evidence="3 10">2-C-methyl-D-erythritol 2,4-cyclodiphosphate synthase</fullName>
        <shortName evidence="10">MECDP-synthase</shortName>
        <shortName evidence="10">MECPP-synthase</shortName>
        <shortName evidence="10">MECPS</shortName>
        <ecNumber evidence="3 10">4.6.1.12</ecNumber>
    </recommendedName>
</protein>
<dbReference type="InterPro" id="IPR003526">
    <property type="entry name" value="MECDP_synthase"/>
</dbReference>
<feature type="domain" description="2-C-methyl-D-erythritol 2,4-cyclodiphosphate synthase" evidence="13">
    <location>
        <begin position="303"/>
        <end position="460"/>
    </location>
</feature>
<evidence type="ECO:0000259" key="13">
    <source>
        <dbReference type="Pfam" id="PF02542"/>
    </source>
</evidence>
<evidence type="ECO:0000256" key="12">
    <source>
        <dbReference type="SAM" id="MobiDB-lite"/>
    </source>
</evidence>
<evidence type="ECO:0000256" key="2">
    <source>
        <dbReference type="ARBA" id="ARBA00004709"/>
    </source>
</evidence>
<comment type="caution">
    <text evidence="14">The sequence shown here is derived from an EMBL/GenBank/DDBJ whole genome shotgun (WGS) entry which is preliminary data.</text>
</comment>
<evidence type="ECO:0000256" key="4">
    <source>
        <dbReference type="ARBA" id="ARBA00022679"/>
    </source>
</evidence>
<feature type="region of interest" description="Disordered" evidence="12">
    <location>
        <begin position="181"/>
        <end position="204"/>
    </location>
</feature>
<evidence type="ECO:0000256" key="11">
    <source>
        <dbReference type="RuleBase" id="RU004395"/>
    </source>
</evidence>
<feature type="binding site" evidence="10">
    <location>
        <begin position="338"/>
        <end position="339"/>
    </location>
    <ligand>
        <name>4-CDP-2-C-methyl-D-erythritol 2-phosphate</name>
        <dbReference type="ChEBI" id="CHEBI:57919"/>
    </ligand>
</feature>
<feature type="binding site" evidence="10">
    <location>
        <begin position="309"/>
        <end position="311"/>
    </location>
    <ligand>
        <name>4-CDP-2-C-methyl-D-erythritol 2-phosphate</name>
        <dbReference type="ChEBI" id="CHEBI:57919"/>
    </ligand>
</feature>
<dbReference type="InterPro" id="IPR029044">
    <property type="entry name" value="Nucleotide-diphossugar_trans"/>
</dbReference>
<sequence>MPTERPGSGEEPRTTTRPDAAQRRALVCVAAGSGTRLGRGIPKALVPVAGRSMLARALDGVSPEIGYELVVLVLPEEPEARRRLGACGTELTASLGVDVVQVPGAGSRPASVRRGVEAVAEHAAARGWAEEDTAILVHDAARPLTPAAVHIRVLDALSAGWQAVVPAVAVADTIKTVAAPDAGSAPSVERVSGTPPRGGLRAVQTPQGFTLPLLRRAFSHIGELPDEQAERLTDEAMIAEDLGVDVGLVPGDARSLKITAPTDLLTAEALLGGAEHGGAEVPEPVAPEPSPVPSPAPSVIVPRVGVGHDVHAFAGPDEGRELMLAGLHWPGERGLSGHSDGDVVAHAACDAIFSAAGIGDMGVHFGADTIGTSRPELAGASGVVLLAEAVRLAGEAGFRIGSVSVQLVGARPKFGPRRAEAQQVLTEAAGAPVSVSATTSDGLGFTGRVEGVLATATAVLVADGAAGADGAA</sequence>
<comment type="similarity">
    <text evidence="10 11">Belongs to the IspF family.</text>
</comment>
<name>A0ABP6RB05_9MICC</name>
<comment type="pathway">
    <text evidence="2 10">Isoprenoid biosynthesis; isopentenyl diphosphate biosynthesis via DXP pathway; isopentenyl diphosphate from 1-deoxy-D-xylulose 5-phosphate: step 4/6.</text>
</comment>
<comment type="caution">
    <text evidence="10">Lacks conserved residue(s) required for the propagation of feature annotation.</text>
</comment>
<comment type="cofactor">
    <cofactor evidence="10">
        <name>a divalent metal cation</name>
        <dbReference type="ChEBI" id="CHEBI:60240"/>
    </cofactor>
    <text evidence="10">Binds 1 divalent metal cation per subunit.</text>
</comment>
<dbReference type="Gene3D" id="3.90.550.10">
    <property type="entry name" value="Spore Coat Polysaccharide Biosynthesis Protein SpsA, Chain A"/>
    <property type="match status" value="1"/>
</dbReference>
<evidence type="ECO:0000256" key="3">
    <source>
        <dbReference type="ARBA" id="ARBA00012579"/>
    </source>
</evidence>
<feature type="region of interest" description="Disordered" evidence="12">
    <location>
        <begin position="1"/>
        <end position="21"/>
    </location>
</feature>
<evidence type="ECO:0000256" key="8">
    <source>
        <dbReference type="ARBA" id="ARBA00023239"/>
    </source>
</evidence>
<dbReference type="Gene3D" id="3.30.1330.50">
    <property type="entry name" value="2-C-methyl-D-erythritol 2,4-cyclodiphosphate synthase"/>
    <property type="match status" value="1"/>
</dbReference>
<evidence type="ECO:0000256" key="7">
    <source>
        <dbReference type="ARBA" id="ARBA00023229"/>
    </source>
</evidence>
<dbReference type="InterPro" id="IPR020555">
    <property type="entry name" value="MECDP_synthase_CS"/>
</dbReference>
<keyword evidence="7 10" id="KW-0414">Isoprene biosynthesis</keyword>
<dbReference type="SUPFAM" id="SSF69765">
    <property type="entry name" value="IpsF-like"/>
    <property type="match status" value="1"/>
</dbReference>
<proteinExistence type="inferred from homology"/>
<comment type="function">
    <text evidence="10">Involved in the biosynthesis of isopentenyl diphosphate (IPP) and dimethylallyl diphosphate (DMAPP), two major building blocks of isoprenoid compounds. Catalyzes the conversion of 4-diphosphocytidyl-2-C-methyl-D-erythritol 2-phosphate (CDP-ME2P) to 2-C-methyl-D-erythritol 2,4-cyclodiphosphate (ME-CPP) with a corresponding release of cytidine 5-monophosphate (CMP).</text>
</comment>
<feature type="compositionally biased region" description="Basic and acidic residues" evidence="12">
    <location>
        <begin position="7"/>
        <end position="21"/>
    </location>
</feature>
<keyword evidence="5" id="KW-0548">Nucleotidyltransferase</keyword>
<dbReference type="EMBL" id="BAAAYG010000003">
    <property type="protein sequence ID" value="GAA3283013.1"/>
    <property type="molecule type" value="Genomic_DNA"/>
</dbReference>